<keyword evidence="2" id="KW-1185">Reference proteome</keyword>
<organism evidence="1 2">
    <name type="scientific">Aquella oligotrophica</name>
    <dbReference type="NCBI Taxonomy" id="2067065"/>
    <lineage>
        <taxon>Bacteria</taxon>
        <taxon>Pseudomonadati</taxon>
        <taxon>Pseudomonadota</taxon>
        <taxon>Betaproteobacteria</taxon>
        <taxon>Neisseriales</taxon>
        <taxon>Neisseriaceae</taxon>
        <taxon>Aquella</taxon>
    </lineage>
</organism>
<dbReference type="Gene3D" id="2.60.40.10">
    <property type="entry name" value="Immunoglobulins"/>
    <property type="match status" value="2"/>
</dbReference>
<name>A0A2I7N806_9NEIS</name>
<protein>
    <submittedName>
        <fullName evidence="1">Uncharacterized protein</fullName>
    </submittedName>
</protein>
<gene>
    <name evidence="1" type="ORF">CUN60_09760</name>
</gene>
<sequence>MTACSTGEHLQESNGGYQLQISQTAPVPVVNQTGTDFLVYISNRGQQNADNLNISIVDYGENGAKTSSFSLGNPEECKSIGARSTCTLLIKASAKIKMHSLALLKVSGNQYSISYPIAAYKIGHNSNQMARVSSVSEIDTSSKGSKHSFFLVNNINDNLEVKLPATDRLPSGYSYSLGICPQPLPKFGICQIILNHDGFDSEDTSDIAFEPSIVFPMMISVMNLATANTTEIESSTLFITNTPKANIILYSPNDLYFEDNLTNNYLTMGYIGNSGLASLEVKKLLLDNKNLEIVSDECTNKTIAPGQTCKYTVQAREPELLENIGNSLLSVYYADNGQNLVASTPIYWIKGAESPTPVPNIIVNKGEGINIQQSSMSKIIVITNNGNTTLTQISPLKVTVPIKGLSLVNNNCNGTLRANESCNYTLNYRMEPPSVNSSVNLGIDGANYIDNVGKIQKAVFNNPVKLNINTIFAGVIVAANDSENITLDKGQSASVVLNNIGNHDATINSITASDKNIIINNNCNGNIGAGASCNISLSAQNQPLSAMNSSGNGIITVSYNNNNGNSLNLIINVSSIPDSSQPALQFKVSPANLAAQMGQMTQTIIQIKNLANIPLFNLSSPVLPGFDLLPSQYSDDCKFSGGKILELQPAQSCRIRLAYKSAVSSNNQIITSKITGRLENGSNFNSGLFGVSLNDLDRHNLGVSRTNVNQIASWLNSKVQDAVILSNNGSSNIKSITYRTSESQIIVSGCTGGLNISSSCSLTISGNYSKEGVAVIDISYIDDAGLHIANGITVHFNYIKKPELISSLFIDAPDHIAVNTDRSASKRITLINQSTTINGADGSLFIDRSSLKPVSGSANVDYSLNTDGIKKEDACDLQQTIFTLSEGESCSYNLQISTKDQEVSLTDSLRIKTSHYIYSGTNNPLLTKSNFIITALPFIVNVVKPYAILSITGESMVGLSGQRNINTTLPFMSLKIKNIGEAATIDGLTLVGKYANNFFIQNQDGCNSIAPDSSCQLKLFLKNANALNPFSLNRELLIGYNSGRQKFIAQMSSAKQFIAAINTSNQPDLVVTGSMAGCSIGDGSTENPCYLFAGVTGLTPAILTLTFTNNASVSATNFIISADSYLLRNYKIINDCNNKTIAANGGSCSIKLITLTAGAMFKNYDLTGDNLFSSLRYSYKYDNSQSANGFVPLDYHVSMSAPLISFNSLSENSLLFVGIPNQNLVTISNYLVTDEEVLPKVTILPDSGNFNVGVNDIIHTKTGLIANLMITPDINTPIGVYTLHFSFNGLSAETKFFVQSQLQNNVMPELIEPTIATIQDNNSYQDCGDAEVHWQNMNWRNDSNAVCINWNKILGGYVGFLSNSSY</sequence>
<proteinExistence type="predicted"/>
<accession>A0A2I7N806</accession>
<evidence type="ECO:0000313" key="1">
    <source>
        <dbReference type="EMBL" id="AUR52570.1"/>
    </source>
</evidence>
<dbReference type="EMBL" id="CP024847">
    <property type="protein sequence ID" value="AUR52570.1"/>
    <property type="molecule type" value="Genomic_DNA"/>
</dbReference>
<dbReference type="InterPro" id="IPR013783">
    <property type="entry name" value="Ig-like_fold"/>
</dbReference>
<reference evidence="2" key="1">
    <citation type="submission" date="2017-11" db="EMBL/GenBank/DDBJ databases">
        <authorList>
            <person name="Chan K.G."/>
            <person name="Lee L.S."/>
        </authorList>
    </citation>
    <scope>NUCLEOTIDE SEQUENCE [LARGE SCALE GENOMIC DNA]</scope>
    <source>
        <strain evidence="2">DSM 100970</strain>
    </source>
</reference>
<dbReference type="Proteomes" id="UP000236655">
    <property type="component" value="Chromosome"/>
</dbReference>
<dbReference type="KEGG" id="nba:CUN60_09760"/>
<evidence type="ECO:0000313" key="2">
    <source>
        <dbReference type="Proteomes" id="UP000236655"/>
    </source>
</evidence>